<dbReference type="InterPro" id="IPR019887">
    <property type="entry name" value="Tscrpt_reg_AsnC/Lrp_C"/>
</dbReference>
<dbReference type="PRINTS" id="PR00035">
    <property type="entry name" value="HTHGNTR"/>
</dbReference>
<dbReference type="RefSeq" id="WP_192148755.1">
    <property type="nucleotide sequence ID" value="NZ_JACYXI010000008.1"/>
</dbReference>
<dbReference type="InterPro" id="IPR036390">
    <property type="entry name" value="WH_DNA-bd_sf"/>
</dbReference>
<dbReference type="SMART" id="SM00344">
    <property type="entry name" value="HTH_ASNC"/>
    <property type="match status" value="1"/>
</dbReference>
<comment type="caution">
    <text evidence="5">The sequence shown here is derived from an EMBL/GenBank/DDBJ whole genome shotgun (WGS) entry which is preliminary data.</text>
</comment>
<gene>
    <name evidence="5" type="ORF">IG616_13840</name>
</gene>
<dbReference type="Pfam" id="PF13412">
    <property type="entry name" value="HTH_24"/>
    <property type="match status" value="1"/>
</dbReference>
<reference evidence="6" key="1">
    <citation type="submission" date="2020-09" db="EMBL/GenBank/DDBJ databases">
        <title>The genome sequence of strain Labrenzia suaedae 4C16A.</title>
        <authorList>
            <person name="Liu Y."/>
        </authorList>
    </citation>
    <scope>NUCLEOTIDE SEQUENCE [LARGE SCALE GENOMIC DNA]</scope>
    <source>
        <strain evidence="6">4C16A</strain>
    </source>
</reference>
<dbReference type="PROSITE" id="PS50956">
    <property type="entry name" value="HTH_ASNC_2"/>
    <property type="match status" value="1"/>
</dbReference>
<keyword evidence="6" id="KW-1185">Reference proteome</keyword>
<protein>
    <submittedName>
        <fullName evidence="5">Lrp/AsnC family transcriptional regulator</fullName>
    </submittedName>
</protein>
<dbReference type="SUPFAM" id="SSF46785">
    <property type="entry name" value="Winged helix' DNA-binding domain"/>
    <property type="match status" value="1"/>
</dbReference>
<dbReference type="PANTHER" id="PTHR30154:SF53">
    <property type="entry name" value="HTH-TYPE TRANSCRIPTIONAL REGULATOR LRPC"/>
    <property type="match status" value="1"/>
</dbReference>
<evidence type="ECO:0000256" key="2">
    <source>
        <dbReference type="ARBA" id="ARBA00023125"/>
    </source>
</evidence>
<evidence type="ECO:0000313" key="6">
    <source>
        <dbReference type="Proteomes" id="UP000632063"/>
    </source>
</evidence>
<dbReference type="Gene3D" id="1.10.10.10">
    <property type="entry name" value="Winged helix-like DNA-binding domain superfamily/Winged helix DNA-binding domain"/>
    <property type="match status" value="1"/>
</dbReference>
<dbReference type="SUPFAM" id="SSF54909">
    <property type="entry name" value="Dimeric alpha+beta barrel"/>
    <property type="match status" value="1"/>
</dbReference>
<dbReference type="EMBL" id="JACYXI010000008">
    <property type="protein sequence ID" value="MBD8892626.1"/>
    <property type="molecule type" value="Genomic_DNA"/>
</dbReference>
<evidence type="ECO:0000313" key="5">
    <source>
        <dbReference type="EMBL" id="MBD8892626.1"/>
    </source>
</evidence>
<evidence type="ECO:0000259" key="4">
    <source>
        <dbReference type="PROSITE" id="PS50956"/>
    </source>
</evidence>
<dbReference type="CDD" id="cd00090">
    <property type="entry name" value="HTH_ARSR"/>
    <property type="match status" value="1"/>
</dbReference>
<keyword evidence="3" id="KW-0804">Transcription</keyword>
<dbReference type="InterPro" id="IPR011008">
    <property type="entry name" value="Dimeric_a/b-barrel"/>
</dbReference>
<evidence type="ECO:0000256" key="3">
    <source>
        <dbReference type="ARBA" id="ARBA00023163"/>
    </source>
</evidence>
<keyword evidence="2" id="KW-0238">DNA-binding</keyword>
<dbReference type="InterPro" id="IPR000524">
    <property type="entry name" value="Tscrpt_reg_HTH_GntR"/>
</dbReference>
<sequence>MYTRKRDAIDRNLIAALEEDARISTSELARKLGVARSTVNERIARLEREGVIMGYSAIVRPELDIQETRTLLFITCNRAHCSRIVSALESYPEIQECVTVSGNYNLMCTVRTPCSEDLDALVEEVAVIPGIMTVDTMIVLASKFARNAMISATRMAPRLQLVS</sequence>
<accession>A0ABR9CP44</accession>
<proteinExistence type="predicted"/>
<dbReference type="InterPro" id="IPR036388">
    <property type="entry name" value="WH-like_DNA-bd_sf"/>
</dbReference>
<organism evidence="5 6">
    <name type="scientific">Roseibium litorale</name>
    <dbReference type="NCBI Taxonomy" id="2803841"/>
    <lineage>
        <taxon>Bacteria</taxon>
        <taxon>Pseudomonadati</taxon>
        <taxon>Pseudomonadota</taxon>
        <taxon>Alphaproteobacteria</taxon>
        <taxon>Hyphomicrobiales</taxon>
        <taxon>Stappiaceae</taxon>
        <taxon>Roseibium</taxon>
    </lineage>
</organism>
<dbReference type="PRINTS" id="PR00033">
    <property type="entry name" value="HTHASNC"/>
</dbReference>
<dbReference type="InterPro" id="IPR000485">
    <property type="entry name" value="AsnC-type_HTH_dom"/>
</dbReference>
<dbReference type="Gene3D" id="3.30.70.920">
    <property type="match status" value="1"/>
</dbReference>
<keyword evidence="1" id="KW-0805">Transcription regulation</keyword>
<reference evidence="5 6" key="2">
    <citation type="journal article" date="2021" name="Int. J. Syst. Evol. Microbiol.">
        <title>Roseibium litorale sp. nov., isolated from a tidal flat sediment and proposal for the reclassification of Labrenzia polysiphoniae as Roseibium polysiphoniae comb. nov.</title>
        <authorList>
            <person name="Liu Y."/>
            <person name="Pei T."/>
            <person name="Du J."/>
            <person name="Chao M."/>
            <person name="Deng M.R."/>
            <person name="Zhu H."/>
        </authorList>
    </citation>
    <scope>NUCLEOTIDE SEQUENCE [LARGE SCALE GENOMIC DNA]</scope>
    <source>
        <strain evidence="5 6">4C16A</strain>
    </source>
</reference>
<dbReference type="Pfam" id="PF01037">
    <property type="entry name" value="AsnC_trans_reg"/>
    <property type="match status" value="1"/>
</dbReference>
<dbReference type="InterPro" id="IPR019888">
    <property type="entry name" value="Tscrpt_reg_AsnC-like"/>
</dbReference>
<dbReference type="Proteomes" id="UP000632063">
    <property type="component" value="Unassembled WGS sequence"/>
</dbReference>
<feature type="domain" description="HTH asnC-type" evidence="4">
    <location>
        <begin position="7"/>
        <end position="66"/>
    </location>
</feature>
<name>A0ABR9CP44_9HYPH</name>
<dbReference type="InterPro" id="IPR011991">
    <property type="entry name" value="ArsR-like_HTH"/>
</dbReference>
<evidence type="ECO:0000256" key="1">
    <source>
        <dbReference type="ARBA" id="ARBA00023015"/>
    </source>
</evidence>
<dbReference type="PANTHER" id="PTHR30154">
    <property type="entry name" value="LEUCINE-RESPONSIVE REGULATORY PROTEIN"/>
    <property type="match status" value="1"/>
</dbReference>